<dbReference type="InterPro" id="IPR003660">
    <property type="entry name" value="HAMP_dom"/>
</dbReference>
<dbReference type="SMART" id="SM00304">
    <property type="entry name" value="HAMP"/>
    <property type="match status" value="1"/>
</dbReference>
<dbReference type="InterPro" id="IPR029151">
    <property type="entry name" value="Sensor-like_sf"/>
</dbReference>
<dbReference type="Gene3D" id="6.10.340.10">
    <property type="match status" value="1"/>
</dbReference>
<dbReference type="PROSITE" id="PS50109">
    <property type="entry name" value="HIS_KIN"/>
    <property type="match status" value="1"/>
</dbReference>
<dbReference type="InterPro" id="IPR003594">
    <property type="entry name" value="HATPase_dom"/>
</dbReference>
<dbReference type="InterPro" id="IPR005467">
    <property type="entry name" value="His_kinase_dom"/>
</dbReference>
<keyword evidence="9 12" id="KW-1133">Transmembrane helix</keyword>
<dbReference type="GO" id="GO:0005886">
    <property type="term" value="C:plasma membrane"/>
    <property type="evidence" value="ECO:0007669"/>
    <property type="project" value="UniProtKB-SubCell"/>
</dbReference>
<evidence type="ECO:0000256" key="3">
    <source>
        <dbReference type="ARBA" id="ARBA00012438"/>
    </source>
</evidence>
<evidence type="ECO:0000256" key="5">
    <source>
        <dbReference type="ARBA" id="ARBA00022553"/>
    </source>
</evidence>
<feature type="transmembrane region" description="Helical" evidence="12">
    <location>
        <begin position="304"/>
        <end position="328"/>
    </location>
</feature>
<dbReference type="AlphaFoldDB" id="A0A3E3HZD5"/>
<dbReference type="PANTHER" id="PTHR34220:SF7">
    <property type="entry name" value="SENSOR HISTIDINE KINASE YPDA"/>
    <property type="match status" value="1"/>
</dbReference>
<evidence type="ECO:0000313" key="15">
    <source>
        <dbReference type="EMBL" id="RGE57095.1"/>
    </source>
</evidence>
<dbReference type="PROSITE" id="PS50885">
    <property type="entry name" value="HAMP"/>
    <property type="match status" value="1"/>
</dbReference>
<dbReference type="SUPFAM" id="SSF158472">
    <property type="entry name" value="HAMP domain-like"/>
    <property type="match status" value="1"/>
</dbReference>
<evidence type="ECO:0000256" key="1">
    <source>
        <dbReference type="ARBA" id="ARBA00000085"/>
    </source>
</evidence>
<keyword evidence="7 12" id="KW-0812">Transmembrane</keyword>
<dbReference type="InterPro" id="IPR033479">
    <property type="entry name" value="dCache_1"/>
</dbReference>
<dbReference type="InterPro" id="IPR050640">
    <property type="entry name" value="Bact_2-comp_sensor_kinase"/>
</dbReference>
<dbReference type="GO" id="GO:0000155">
    <property type="term" value="F:phosphorelay sensor kinase activity"/>
    <property type="evidence" value="ECO:0007669"/>
    <property type="project" value="InterPro"/>
</dbReference>
<evidence type="ECO:0000256" key="12">
    <source>
        <dbReference type="SAM" id="Phobius"/>
    </source>
</evidence>
<evidence type="ECO:0000256" key="8">
    <source>
        <dbReference type="ARBA" id="ARBA00022777"/>
    </source>
</evidence>
<dbReference type="Proteomes" id="UP000260812">
    <property type="component" value="Unassembled WGS sequence"/>
</dbReference>
<evidence type="ECO:0000256" key="10">
    <source>
        <dbReference type="ARBA" id="ARBA00023012"/>
    </source>
</evidence>
<feature type="domain" description="HAMP" evidence="14">
    <location>
        <begin position="325"/>
        <end position="378"/>
    </location>
</feature>
<dbReference type="PANTHER" id="PTHR34220">
    <property type="entry name" value="SENSOR HISTIDINE KINASE YPDA"/>
    <property type="match status" value="1"/>
</dbReference>
<comment type="caution">
    <text evidence="15">The sequence shown here is derived from an EMBL/GenBank/DDBJ whole genome shotgun (WGS) entry which is preliminary data.</text>
</comment>
<dbReference type="Pfam" id="PF02743">
    <property type="entry name" value="dCache_1"/>
    <property type="match status" value="1"/>
</dbReference>
<sequence length="601" mass="68322">MKRQEKAGGRRVKLPFSSIRTNMLAVFSVLIVATLTFFYIISLNYTERTILNNSIDYTTRLTGQVTRDIDSYIDYMENISSMVAHSSDVQNYLLDKKSAGDPNLYRRIVTQFSTVLETRKDISNIAVVSEEDKGIINDGNDVLNVNIPLYSVDWYGKVRDKGGTWLTSSHVQNVIKDNYKWVITMSRGIENPDTGETVGVFFIDLNYKALEDLCERNNIGSDYIYIIDPDGKIIYHPKQKLIYSSLKTEMVDEVLECEDGYFLKKEGTGGKLYTISISGKTGWSIVGVTDMAELMKGRSEAQRLYVIITAGFLVVTVLLCVVFSSAITRPLERLKNSMKEVERGNFEGTQVETEGNNEIAGLGKSFNVMIYKIQQLMEQNIYEQEQKRLSELKALQSQINPHFLYNTLDSIIWMAEGGRNSEVVLMTSSLARLLRQSISNEDELVSIRREVDYAASYLTIQKMRYQDKMEFEIDVDEGIMNQQIIKLVLQPVVENAIYHGIKYKEGKGLIKITGTYRDGCIYLTVYDNGRGMEQEVLDHIFDAKNGEEKSGIGICNVQMRLQLYYGIEYGIFYKSIPGEGTAATIKIPFVEEEAQETNEDK</sequence>
<evidence type="ECO:0000259" key="14">
    <source>
        <dbReference type="PROSITE" id="PS50885"/>
    </source>
</evidence>
<dbReference type="Gene3D" id="3.30.565.10">
    <property type="entry name" value="Histidine kinase-like ATPase, C-terminal domain"/>
    <property type="match status" value="1"/>
</dbReference>
<dbReference type="RefSeq" id="WP_117545353.1">
    <property type="nucleotide sequence ID" value="NZ_QVLV01000018.1"/>
</dbReference>
<organism evidence="15 16">
    <name type="scientific">Eisenbergiella massiliensis</name>
    <dbReference type="NCBI Taxonomy" id="1720294"/>
    <lineage>
        <taxon>Bacteria</taxon>
        <taxon>Bacillati</taxon>
        <taxon>Bacillota</taxon>
        <taxon>Clostridia</taxon>
        <taxon>Lachnospirales</taxon>
        <taxon>Lachnospiraceae</taxon>
        <taxon>Eisenbergiella</taxon>
    </lineage>
</organism>
<dbReference type="PRINTS" id="PR00344">
    <property type="entry name" value="BCTRLSENSOR"/>
</dbReference>
<keyword evidence="11 12" id="KW-0472">Membrane</keyword>
<dbReference type="EMBL" id="QVLV01000018">
    <property type="protein sequence ID" value="RGE57095.1"/>
    <property type="molecule type" value="Genomic_DNA"/>
</dbReference>
<evidence type="ECO:0000256" key="11">
    <source>
        <dbReference type="ARBA" id="ARBA00023136"/>
    </source>
</evidence>
<dbReference type="Gene3D" id="3.30.450.20">
    <property type="entry name" value="PAS domain"/>
    <property type="match status" value="1"/>
</dbReference>
<dbReference type="InterPro" id="IPR004358">
    <property type="entry name" value="Sig_transdc_His_kin-like_C"/>
</dbReference>
<keyword evidence="10" id="KW-0902">Two-component regulatory system</keyword>
<evidence type="ECO:0000313" key="16">
    <source>
        <dbReference type="Proteomes" id="UP000260812"/>
    </source>
</evidence>
<feature type="transmembrane region" description="Helical" evidence="12">
    <location>
        <begin position="21"/>
        <end position="41"/>
    </location>
</feature>
<accession>A0A3E3HZD5</accession>
<evidence type="ECO:0000256" key="2">
    <source>
        <dbReference type="ARBA" id="ARBA00004651"/>
    </source>
</evidence>
<dbReference type="CDD" id="cd18773">
    <property type="entry name" value="PDC1_HK_sensor"/>
    <property type="match status" value="1"/>
</dbReference>
<reference evidence="15 16" key="1">
    <citation type="submission" date="2018-08" db="EMBL/GenBank/DDBJ databases">
        <title>A genome reference for cultivated species of the human gut microbiota.</title>
        <authorList>
            <person name="Zou Y."/>
            <person name="Xue W."/>
            <person name="Luo G."/>
        </authorList>
    </citation>
    <scope>NUCLEOTIDE SEQUENCE [LARGE SCALE GENOMIC DNA]</scope>
    <source>
        <strain evidence="15 16">TF05-5AC</strain>
    </source>
</reference>
<proteinExistence type="predicted"/>
<keyword evidence="4" id="KW-1003">Cell membrane</keyword>
<dbReference type="CDD" id="cd06225">
    <property type="entry name" value="HAMP"/>
    <property type="match status" value="1"/>
</dbReference>
<keyword evidence="16" id="KW-1185">Reference proteome</keyword>
<keyword evidence="5" id="KW-0597">Phosphoprotein</keyword>
<gene>
    <name evidence="15" type="ORF">DXC51_21040</name>
</gene>
<keyword evidence="8 15" id="KW-0418">Kinase</keyword>
<dbReference type="Pfam" id="PF00672">
    <property type="entry name" value="HAMP"/>
    <property type="match status" value="1"/>
</dbReference>
<keyword evidence="6" id="KW-0808">Transferase</keyword>
<dbReference type="SUPFAM" id="SSF103190">
    <property type="entry name" value="Sensory domain-like"/>
    <property type="match status" value="1"/>
</dbReference>
<dbReference type="InterPro" id="IPR010559">
    <property type="entry name" value="Sig_transdc_His_kin_internal"/>
</dbReference>
<evidence type="ECO:0000256" key="9">
    <source>
        <dbReference type="ARBA" id="ARBA00022989"/>
    </source>
</evidence>
<evidence type="ECO:0000256" key="7">
    <source>
        <dbReference type="ARBA" id="ARBA00022692"/>
    </source>
</evidence>
<comment type="subcellular location">
    <subcellularLocation>
        <location evidence="2">Cell membrane</location>
        <topology evidence="2">Multi-pass membrane protein</topology>
    </subcellularLocation>
</comment>
<evidence type="ECO:0000259" key="13">
    <source>
        <dbReference type="PROSITE" id="PS50109"/>
    </source>
</evidence>
<protein>
    <recommendedName>
        <fullName evidence="3">histidine kinase</fullName>
        <ecNumber evidence="3">2.7.13.3</ecNumber>
    </recommendedName>
</protein>
<dbReference type="SUPFAM" id="SSF55874">
    <property type="entry name" value="ATPase domain of HSP90 chaperone/DNA topoisomerase II/histidine kinase"/>
    <property type="match status" value="1"/>
</dbReference>
<feature type="domain" description="Histidine kinase" evidence="13">
    <location>
        <begin position="489"/>
        <end position="591"/>
    </location>
</feature>
<dbReference type="InterPro" id="IPR036890">
    <property type="entry name" value="HATPase_C_sf"/>
</dbReference>
<dbReference type="Pfam" id="PF02518">
    <property type="entry name" value="HATPase_c"/>
    <property type="match status" value="1"/>
</dbReference>
<dbReference type="Pfam" id="PF06580">
    <property type="entry name" value="His_kinase"/>
    <property type="match status" value="1"/>
</dbReference>
<evidence type="ECO:0000256" key="6">
    <source>
        <dbReference type="ARBA" id="ARBA00022679"/>
    </source>
</evidence>
<dbReference type="SMART" id="SM00387">
    <property type="entry name" value="HATPase_c"/>
    <property type="match status" value="1"/>
</dbReference>
<dbReference type="EC" id="2.7.13.3" evidence="3"/>
<comment type="catalytic activity">
    <reaction evidence="1">
        <text>ATP + protein L-histidine = ADP + protein N-phospho-L-histidine.</text>
        <dbReference type="EC" id="2.7.13.3"/>
    </reaction>
</comment>
<dbReference type="GeneID" id="97989281"/>
<evidence type="ECO:0000256" key="4">
    <source>
        <dbReference type="ARBA" id="ARBA00022475"/>
    </source>
</evidence>
<name>A0A3E3HZD5_9FIRM</name>